<evidence type="ECO:0000256" key="1">
    <source>
        <dbReference type="SAM" id="MobiDB-lite"/>
    </source>
</evidence>
<accession>A0A1Y5T3T2</accession>
<evidence type="ECO:0000313" key="2">
    <source>
        <dbReference type="EMBL" id="SLN54726.1"/>
    </source>
</evidence>
<dbReference type="AlphaFoldDB" id="A0A1Y5T3T2"/>
<feature type="region of interest" description="Disordered" evidence="1">
    <location>
        <begin position="67"/>
        <end position="91"/>
    </location>
</feature>
<name>A0A1Y5T3T2_9RHOB</name>
<reference evidence="2 3" key="1">
    <citation type="submission" date="2017-03" db="EMBL/GenBank/DDBJ databases">
        <authorList>
            <person name="Afonso C.L."/>
            <person name="Miller P.J."/>
            <person name="Scott M.A."/>
            <person name="Spackman E."/>
            <person name="Goraichik I."/>
            <person name="Dimitrov K.M."/>
            <person name="Suarez D.L."/>
            <person name="Swayne D.E."/>
        </authorList>
    </citation>
    <scope>NUCLEOTIDE SEQUENCE [LARGE SCALE GENOMIC DNA]</scope>
    <source>
        <strain evidence="2 3">CECT 8287</strain>
    </source>
</reference>
<dbReference type="EMBL" id="FWFL01000007">
    <property type="protein sequence ID" value="SLN54726.1"/>
    <property type="molecule type" value="Genomic_DNA"/>
</dbReference>
<feature type="compositionally biased region" description="Basic residues" evidence="1">
    <location>
        <begin position="79"/>
        <end position="91"/>
    </location>
</feature>
<proteinExistence type="predicted"/>
<gene>
    <name evidence="2" type="ORF">PEL8287_02936</name>
</gene>
<dbReference type="OrthoDB" id="7868311at2"/>
<evidence type="ECO:0008006" key="4">
    <source>
        <dbReference type="Google" id="ProtNLM"/>
    </source>
</evidence>
<keyword evidence="3" id="KW-1185">Reference proteome</keyword>
<dbReference type="Proteomes" id="UP000193827">
    <property type="component" value="Unassembled WGS sequence"/>
</dbReference>
<dbReference type="RefSeq" id="WP_085893152.1">
    <property type="nucleotide sequence ID" value="NZ_FWFL01000007.1"/>
</dbReference>
<sequence length="109" mass="12736">MTPKIATCSYCGMRAALLWDKARHELACASCGAPLHDIKMMPQHSETEGKKRKSIVSRRPAVIQQPRWFQEVSGNRQNQRPRHKRSKRRKPLARRVLDELWDVVEDIFD</sequence>
<protein>
    <recommendedName>
        <fullName evidence="4">TFIIB zinc-binding</fullName>
    </recommendedName>
</protein>
<evidence type="ECO:0000313" key="3">
    <source>
        <dbReference type="Proteomes" id="UP000193827"/>
    </source>
</evidence>
<organism evidence="2 3">
    <name type="scientific">Roseovarius litorisediminis</name>
    <dbReference type="NCBI Taxonomy" id="1312363"/>
    <lineage>
        <taxon>Bacteria</taxon>
        <taxon>Pseudomonadati</taxon>
        <taxon>Pseudomonadota</taxon>
        <taxon>Alphaproteobacteria</taxon>
        <taxon>Rhodobacterales</taxon>
        <taxon>Roseobacteraceae</taxon>
        <taxon>Roseovarius</taxon>
    </lineage>
</organism>